<dbReference type="SUPFAM" id="SSF57959">
    <property type="entry name" value="Leucine zipper domain"/>
    <property type="match status" value="1"/>
</dbReference>
<dbReference type="SMART" id="SM00338">
    <property type="entry name" value="BRLZ"/>
    <property type="match status" value="1"/>
</dbReference>
<evidence type="ECO:0000313" key="4">
    <source>
        <dbReference type="Proteomes" id="UP001374579"/>
    </source>
</evidence>
<dbReference type="InterPro" id="IPR004827">
    <property type="entry name" value="bZIP"/>
</dbReference>
<protein>
    <recommendedName>
        <fullName evidence="2">BZIP domain-containing protein</fullName>
    </recommendedName>
</protein>
<feature type="region of interest" description="Disordered" evidence="1">
    <location>
        <begin position="410"/>
        <end position="443"/>
    </location>
</feature>
<evidence type="ECO:0000313" key="3">
    <source>
        <dbReference type="EMBL" id="KAK7104733.1"/>
    </source>
</evidence>
<dbReference type="Gene3D" id="1.20.5.170">
    <property type="match status" value="1"/>
</dbReference>
<feature type="compositionally biased region" description="Basic residues" evidence="1">
    <location>
        <begin position="411"/>
        <end position="426"/>
    </location>
</feature>
<dbReference type="PROSITE" id="PS00036">
    <property type="entry name" value="BZIP_BASIC"/>
    <property type="match status" value="1"/>
</dbReference>
<accession>A0AAN9GD87</accession>
<reference evidence="3 4" key="1">
    <citation type="submission" date="2024-02" db="EMBL/GenBank/DDBJ databases">
        <title>Chromosome-scale genome assembly of the rough periwinkle Littorina saxatilis.</title>
        <authorList>
            <person name="De Jode A."/>
            <person name="Faria R."/>
            <person name="Formenti G."/>
            <person name="Sims Y."/>
            <person name="Smith T.P."/>
            <person name="Tracey A."/>
            <person name="Wood J.M.D."/>
            <person name="Zagrodzka Z.B."/>
            <person name="Johannesson K."/>
            <person name="Butlin R.K."/>
            <person name="Leder E.H."/>
        </authorList>
    </citation>
    <scope>NUCLEOTIDE SEQUENCE [LARGE SCALE GENOMIC DNA]</scope>
    <source>
        <strain evidence="3">Snail1</strain>
        <tissue evidence="3">Muscle</tissue>
    </source>
</reference>
<feature type="domain" description="BZIP" evidence="2">
    <location>
        <begin position="403"/>
        <end position="466"/>
    </location>
</feature>
<dbReference type="PROSITE" id="PS50217">
    <property type="entry name" value="BZIP"/>
    <property type="match status" value="1"/>
</dbReference>
<organism evidence="3 4">
    <name type="scientific">Littorina saxatilis</name>
    <dbReference type="NCBI Taxonomy" id="31220"/>
    <lineage>
        <taxon>Eukaryota</taxon>
        <taxon>Metazoa</taxon>
        <taxon>Spiralia</taxon>
        <taxon>Lophotrochozoa</taxon>
        <taxon>Mollusca</taxon>
        <taxon>Gastropoda</taxon>
        <taxon>Caenogastropoda</taxon>
        <taxon>Littorinimorpha</taxon>
        <taxon>Littorinoidea</taxon>
        <taxon>Littorinidae</taxon>
        <taxon>Littorina</taxon>
    </lineage>
</organism>
<evidence type="ECO:0000256" key="1">
    <source>
        <dbReference type="SAM" id="MobiDB-lite"/>
    </source>
</evidence>
<comment type="caution">
    <text evidence="3">The sequence shown here is derived from an EMBL/GenBank/DDBJ whole genome shotgun (WGS) entry which is preliminary data.</text>
</comment>
<dbReference type="GO" id="GO:0003700">
    <property type="term" value="F:DNA-binding transcription factor activity"/>
    <property type="evidence" value="ECO:0007669"/>
    <property type="project" value="InterPro"/>
</dbReference>
<name>A0AAN9GD87_9CAEN</name>
<keyword evidence="4" id="KW-1185">Reference proteome</keyword>
<dbReference type="Pfam" id="PF07716">
    <property type="entry name" value="bZIP_2"/>
    <property type="match status" value="1"/>
</dbReference>
<proteinExistence type="predicted"/>
<dbReference type="InterPro" id="IPR046347">
    <property type="entry name" value="bZIP_sf"/>
</dbReference>
<dbReference type="EMBL" id="JBAMIC010000008">
    <property type="protein sequence ID" value="KAK7104733.1"/>
    <property type="molecule type" value="Genomic_DNA"/>
</dbReference>
<dbReference type="CDD" id="cd14686">
    <property type="entry name" value="bZIP"/>
    <property type="match status" value="1"/>
</dbReference>
<dbReference type="Proteomes" id="UP001374579">
    <property type="component" value="Unassembled WGS sequence"/>
</dbReference>
<dbReference type="AlphaFoldDB" id="A0AAN9GD87"/>
<evidence type="ECO:0000259" key="2">
    <source>
        <dbReference type="PROSITE" id="PS50217"/>
    </source>
</evidence>
<gene>
    <name evidence="3" type="ORF">V1264_019400</name>
</gene>
<sequence>MYSISDPSTQVPASSFLSLLQQGSTESNSADVGHSFLNLNEIPGFSSTESSLMETPFLPKFGVPDENGNFAENSSLVHNLLMNNSFRNAGLMGPDFPDTPGADLPDHLPGDALNYHDLTNDLISQLSRDRDDQSVFTFPDLANTPSSHFEMDTDMTNMPICSTAFLNSAPAMFSSMTGSAEDQTSFMETPPTTPNQDFAPTTELSAEQRPLACKPRSRLGGVSTLMETINEEDLEGLDIDFDEIISRPGAILEPSEGRMTSEDNNLNVFCENDLAEANATSTLKTPDGEALDDDEDVFFEDGLLNNEAQLILKTPGIRAQNDGLKVFYEAASTVKPEPDTTPENVYPRLREAWLRCQGSRSLEPLLKEEIRLKIMKRRLDNGEEELSVDPPQTPEYQMTEVDQTRRDVRRAQNRGAARRFREKKKKKETDVKQQMNESQEKNRQLMAEKEALIRELSRLGQELLRHRHCGDCRLLQGAERLMHVLPDVTPHCQHIGDLDNIDARPR</sequence>